<organism evidence="1 2">
    <name type="scientific">Zobellia uliginosa</name>
    <dbReference type="NCBI Taxonomy" id="143224"/>
    <lineage>
        <taxon>Bacteria</taxon>
        <taxon>Pseudomonadati</taxon>
        <taxon>Bacteroidota</taxon>
        <taxon>Flavobacteriia</taxon>
        <taxon>Flavobacteriales</taxon>
        <taxon>Flavobacteriaceae</taxon>
        <taxon>Zobellia</taxon>
    </lineage>
</organism>
<dbReference type="EMBL" id="FTOB01000010">
    <property type="protein sequence ID" value="SIT10531.1"/>
    <property type="molecule type" value="Genomic_DNA"/>
</dbReference>
<reference evidence="1 2" key="1">
    <citation type="submission" date="2017-01" db="EMBL/GenBank/DDBJ databases">
        <authorList>
            <person name="Varghese N."/>
            <person name="Submissions S."/>
        </authorList>
    </citation>
    <scope>NUCLEOTIDE SEQUENCE [LARGE SCALE GENOMIC DNA]</scope>
    <source>
        <strain evidence="1 2">DSM 2061</strain>
    </source>
</reference>
<proteinExistence type="predicted"/>
<dbReference type="Gene3D" id="3.30.420.310">
    <property type="entry name" value="2-keto-3-deoxy-galactonokinase, C-terminal domain"/>
    <property type="match status" value="1"/>
</dbReference>
<dbReference type="InterPro" id="IPR042257">
    <property type="entry name" value="DGOK_C"/>
</dbReference>
<sequence length="317" mass="35830">MKLPKNFISCDWGTSNFRLRWVDTDTLDVLCEHTTDMGTKKRFQQFKSQSEMKQDQFFAAYLKEQLKALNIAEDNDRIIVASGMLSSSIGMKELSYAPMPFSFDGMDLSSEFIPFDSMPNVLLVSGVSSKSDVMRGEEIQAVGLAEELAHHKSGTLLLPGTHSKHIRFEKGIFKDFTTFMTGELFEIISRHSILSASLEPAQWETSFQNIFLEGVEKGLTNQCMPSLFSIRANTLLNHISGHDNYFYLSGLLIGAEITNLQRRKETVFLAASGIYNTLYKLALASFLPKDEIICFEERILEKALLKGQKKILETYAE</sequence>
<protein>
    <submittedName>
        <fullName evidence="1">2-dehydro-3-deoxygalactonokinase</fullName>
    </submittedName>
</protein>
<dbReference type="InterPro" id="IPR007729">
    <property type="entry name" value="DGOK"/>
</dbReference>
<gene>
    <name evidence="1" type="ORF">SAMN05421766_11046</name>
</gene>
<dbReference type="RefSeq" id="WP_076457040.1">
    <property type="nucleotide sequence ID" value="NZ_FTOB01000010.1"/>
</dbReference>
<dbReference type="InterPro" id="IPR042258">
    <property type="entry name" value="DGOK_N"/>
</dbReference>
<dbReference type="Proteomes" id="UP000185728">
    <property type="component" value="Unassembled WGS sequence"/>
</dbReference>
<name>A0ABY1L1J6_9FLAO</name>
<dbReference type="Gene3D" id="3.30.420.300">
    <property type="entry name" value="2-keto-3-deoxy-galactonokinase, substrate binding domain"/>
    <property type="match status" value="1"/>
</dbReference>
<evidence type="ECO:0000313" key="2">
    <source>
        <dbReference type="Proteomes" id="UP000185728"/>
    </source>
</evidence>
<evidence type="ECO:0000313" key="1">
    <source>
        <dbReference type="EMBL" id="SIT10531.1"/>
    </source>
</evidence>
<comment type="caution">
    <text evidence="1">The sequence shown here is derived from an EMBL/GenBank/DDBJ whole genome shotgun (WGS) entry which is preliminary data.</text>
</comment>
<accession>A0ABY1L1J6</accession>
<dbReference type="Pfam" id="PF05035">
    <property type="entry name" value="DGOK"/>
    <property type="match status" value="1"/>
</dbReference>
<keyword evidence="2" id="KW-1185">Reference proteome</keyword>